<dbReference type="PANTHER" id="PTHR45973">
    <property type="entry name" value="PROTEIN PHOSPHATASE 1 REGULATORY SUBUNIT SDS22-RELATED"/>
    <property type="match status" value="1"/>
</dbReference>
<proteinExistence type="predicted"/>
<sequence length="629" mass="66163">MTIAYTATDGDASASADEGIPRMTPKVLEECCLKNRGFSLPELNDVLILSYRGFRRIEGLNPYTNIKSLFLDSNGIRKIENLQGLPGLTSLYLQQNCIERIENLDCLTSLKLLNLSQNSITSVENLAALRELETIKLSGNKIVDVEALHGLRERPTLRCVDVSQNYIEDGDGLLDFFSSALPEVESVAIHHNVCSRALKDGRRRLVSSLASLRWLDERPVTAVERAGCEAWATGGKDAELAAKTAHWQREKEDKERSFQNFRRVQQAAAERARAQREAQAARDAARERAAAGLQETGALTEGFVAIPAVPAAAKHCQAEGSSRQHEIRARVQALLTGDDPPTGDLAPPEGDSDSPAQRSTTPAEQQDVAPGAGTDAAAASGAAEDAGHSASGPPAAADDVDPGPFEWTPFRDKRLGQLVAENRYNFDKAAALLGAEFGHPVAAPACRERYGELLRPRPAAAGQEAARRAPDREQAAGRAKDAPEPRPEALKEVSDWWLRRLSAGAAREARRAPPPARPAGPPPAEDAEAEAGADASAALAAGSPAGRGSAGAWQGLLSAEAEGPSAAPAAPAAGGLAGRGSAGAWQSLLSAPAPAEGAAREGGAAAGFLPPPRGGQEVPASEWHAAPAK</sequence>
<evidence type="ECO:0000256" key="2">
    <source>
        <dbReference type="ARBA" id="ARBA00022614"/>
    </source>
</evidence>
<accession>A0ABN9X042</accession>
<evidence type="ECO:0000313" key="8">
    <source>
        <dbReference type="Proteomes" id="UP001189429"/>
    </source>
</evidence>
<keyword evidence="4" id="KW-0969">Cilium</keyword>
<keyword evidence="2" id="KW-0433">Leucine-rich repeat</keyword>
<feature type="compositionally biased region" description="Low complexity" evidence="6">
    <location>
        <begin position="367"/>
        <end position="397"/>
    </location>
</feature>
<evidence type="ECO:0000256" key="6">
    <source>
        <dbReference type="SAM" id="MobiDB-lite"/>
    </source>
</evidence>
<evidence type="ECO:0000256" key="1">
    <source>
        <dbReference type="ARBA" id="ARBA00004138"/>
    </source>
</evidence>
<dbReference type="InterPro" id="IPR050576">
    <property type="entry name" value="Cilia_flagella_integrity"/>
</dbReference>
<dbReference type="Proteomes" id="UP001189429">
    <property type="component" value="Unassembled WGS sequence"/>
</dbReference>
<dbReference type="PROSITE" id="PS51450">
    <property type="entry name" value="LRR"/>
    <property type="match status" value="4"/>
</dbReference>
<dbReference type="InterPro" id="IPR032675">
    <property type="entry name" value="LRR_dom_sf"/>
</dbReference>
<evidence type="ECO:0000256" key="3">
    <source>
        <dbReference type="ARBA" id="ARBA00022737"/>
    </source>
</evidence>
<protein>
    <recommendedName>
        <fullName evidence="9">Dynein assembly factor 1, axonemal homolog</fullName>
    </recommendedName>
</protein>
<keyword evidence="8" id="KW-1185">Reference proteome</keyword>
<organism evidence="7 8">
    <name type="scientific">Prorocentrum cordatum</name>
    <dbReference type="NCBI Taxonomy" id="2364126"/>
    <lineage>
        <taxon>Eukaryota</taxon>
        <taxon>Sar</taxon>
        <taxon>Alveolata</taxon>
        <taxon>Dinophyceae</taxon>
        <taxon>Prorocentrales</taxon>
        <taxon>Prorocentraceae</taxon>
        <taxon>Prorocentrum</taxon>
    </lineage>
</organism>
<name>A0ABN9X042_9DINO</name>
<feature type="compositionally biased region" description="Low complexity" evidence="6">
    <location>
        <begin position="532"/>
        <end position="574"/>
    </location>
</feature>
<feature type="region of interest" description="Disordered" evidence="6">
    <location>
        <begin position="456"/>
        <end position="629"/>
    </location>
</feature>
<feature type="compositionally biased region" description="Basic and acidic residues" evidence="6">
    <location>
        <begin position="465"/>
        <end position="498"/>
    </location>
</feature>
<dbReference type="Pfam" id="PF13855">
    <property type="entry name" value="LRR_8"/>
    <property type="match status" value="1"/>
</dbReference>
<feature type="compositionally biased region" description="Pro residues" evidence="6">
    <location>
        <begin position="512"/>
        <end position="524"/>
    </location>
</feature>
<keyword evidence="3" id="KW-0677">Repeat</keyword>
<comment type="caution">
    <text evidence="7">The sequence shown here is derived from an EMBL/GenBank/DDBJ whole genome shotgun (WGS) entry which is preliminary data.</text>
</comment>
<dbReference type="SMART" id="SM00365">
    <property type="entry name" value="LRR_SD22"/>
    <property type="match status" value="4"/>
</dbReference>
<evidence type="ECO:0000256" key="4">
    <source>
        <dbReference type="ARBA" id="ARBA00023069"/>
    </source>
</evidence>
<dbReference type="PANTHER" id="PTHR45973:SF9">
    <property type="entry name" value="LEUCINE-RICH REPEAT-CONTAINING PROTEIN 46"/>
    <property type="match status" value="1"/>
</dbReference>
<dbReference type="Gene3D" id="3.80.10.10">
    <property type="entry name" value="Ribonuclease Inhibitor"/>
    <property type="match status" value="1"/>
</dbReference>
<feature type="non-terminal residue" evidence="7">
    <location>
        <position position="629"/>
    </location>
</feature>
<dbReference type="EMBL" id="CAUYUJ010019463">
    <property type="protein sequence ID" value="CAK0891349.1"/>
    <property type="molecule type" value="Genomic_DNA"/>
</dbReference>
<dbReference type="InterPro" id="IPR001611">
    <property type="entry name" value="Leu-rich_rpt"/>
</dbReference>
<comment type="subcellular location">
    <subcellularLocation>
        <location evidence="1">Cell projection</location>
        <location evidence="1">Cilium</location>
    </subcellularLocation>
</comment>
<feature type="region of interest" description="Disordered" evidence="6">
    <location>
        <begin position="336"/>
        <end position="408"/>
    </location>
</feature>
<reference evidence="7" key="1">
    <citation type="submission" date="2023-10" db="EMBL/GenBank/DDBJ databases">
        <authorList>
            <person name="Chen Y."/>
            <person name="Shah S."/>
            <person name="Dougan E. K."/>
            <person name="Thang M."/>
            <person name="Chan C."/>
        </authorList>
    </citation>
    <scope>NUCLEOTIDE SEQUENCE [LARGE SCALE GENOMIC DNA]</scope>
</reference>
<feature type="compositionally biased region" description="Low complexity" evidence="6">
    <location>
        <begin position="591"/>
        <end position="607"/>
    </location>
</feature>
<gene>
    <name evidence="7" type="ORF">PCOR1329_LOCUS71327</name>
</gene>
<feature type="compositionally biased region" description="Polar residues" evidence="6">
    <location>
        <begin position="354"/>
        <end position="364"/>
    </location>
</feature>
<keyword evidence="5" id="KW-0966">Cell projection</keyword>
<dbReference type="SUPFAM" id="SSF52075">
    <property type="entry name" value="Outer arm dynein light chain 1"/>
    <property type="match status" value="1"/>
</dbReference>
<evidence type="ECO:0000256" key="5">
    <source>
        <dbReference type="ARBA" id="ARBA00023273"/>
    </source>
</evidence>
<evidence type="ECO:0008006" key="9">
    <source>
        <dbReference type="Google" id="ProtNLM"/>
    </source>
</evidence>
<evidence type="ECO:0000313" key="7">
    <source>
        <dbReference type="EMBL" id="CAK0891349.1"/>
    </source>
</evidence>